<evidence type="ECO:0000256" key="4">
    <source>
        <dbReference type="ARBA" id="ARBA00022807"/>
    </source>
</evidence>
<dbReference type="Proteomes" id="UP000325933">
    <property type="component" value="Unassembled WGS sequence"/>
</dbReference>
<evidence type="ECO:0000256" key="1">
    <source>
        <dbReference type="ARBA" id="ARBA00007074"/>
    </source>
</evidence>
<gene>
    <name evidence="7" type="ORF">F4U95_09020</name>
    <name evidence="6" type="ORF">F4U96_09070</name>
</gene>
<dbReference type="Proteomes" id="UP000326364">
    <property type="component" value="Unassembled WGS sequence"/>
</dbReference>
<dbReference type="PROSITE" id="PS51935">
    <property type="entry name" value="NLPC_P60"/>
    <property type="match status" value="1"/>
</dbReference>
<name>A0A5J5I602_9SPHN</name>
<dbReference type="EMBL" id="VYQA01000005">
    <property type="protein sequence ID" value="KAA9030889.1"/>
    <property type="molecule type" value="Genomic_DNA"/>
</dbReference>
<comment type="similarity">
    <text evidence="1">Belongs to the peptidase C40 family.</text>
</comment>
<proteinExistence type="inferred from homology"/>
<dbReference type="SUPFAM" id="SSF54001">
    <property type="entry name" value="Cysteine proteinases"/>
    <property type="match status" value="1"/>
</dbReference>
<keyword evidence="3" id="KW-0378">Hydrolase</keyword>
<keyword evidence="2" id="KW-0645">Protease</keyword>
<keyword evidence="4" id="KW-0788">Thiol protease</keyword>
<organism evidence="7 8">
    <name type="scientific">Sphingobium limneticum</name>
    <dbReference type="NCBI Taxonomy" id="1007511"/>
    <lineage>
        <taxon>Bacteria</taxon>
        <taxon>Pseudomonadati</taxon>
        <taxon>Pseudomonadota</taxon>
        <taxon>Alphaproteobacteria</taxon>
        <taxon>Sphingomonadales</taxon>
        <taxon>Sphingomonadaceae</taxon>
        <taxon>Sphingobium</taxon>
    </lineage>
</organism>
<evidence type="ECO:0000313" key="6">
    <source>
        <dbReference type="EMBL" id="KAA9018253.1"/>
    </source>
</evidence>
<reference evidence="8 9" key="1">
    <citation type="submission" date="2019-09" db="EMBL/GenBank/DDBJ databases">
        <authorList>
            <person name="Feng G."/>
        </authorList>
    </citation>
    <scope>NUCLEOTIDE SEQUENCE [LARGE SCALE GENOMIC DNA]</scope>
    <source>
        <strain evidence="7 8">KACC 19283</strain>
        <strain evidence="6 9">KACC 19284</strain>
    </source>
</reference>
<keyword evidence="9" id="KW-1185">Reference proteome</keyword>
<comment type="caution">
    <text evidence="7">The sequence shown here is derived from an EMBL/GenBank/DDBJ whole genome shotgun (WGS) entry which is preliminary data.</text>
</comment>
<dbReference type="EMBL" id="VYQB01000005">
    <property type="protein sequence ID" value="KAA9018253.1"/>
    <property type="molecule type" value="Genomic_DNA"/>
</dbReference>
<evidence type="ECO:0000256" key="3">
    <source>
        <dbReference type="ARBA" id="ARBA00022801"/>
    </source>
</evidence>
<dbReference type="GO" id="GO:0008234">
    <property type="term" value="F:cysteine-type peptidase activity"/>
    <property type="evidence" value="ECO:0007669"/>
    <property type="project" value="UniProtKB-KW"/>
</dbReference>
<evidence type="ECO:0000313" key="9">
    <source>
        <dbReference type="Proteomes" id="UP000326364"/>
    </source>
</evidence>
<evidence type="ECO:0000256" key="2">
    <source>
        <dbReference type="ARBA" id="ARBA00022670"/>
    </source>
</evidence>
<dbReference type="InterPro" id="IPR000064">
    <property type="entry name" value="NLP_P60_dom"/>
</dbReference>
<evidence type="ECO:0000313" key="7">
    <source>
        <dbReference type="EMBL" id="KAA9030889.1"/>
    </source>
</evidence>
<feature type="domain" description="NlpC/P60" evidence="5">
    <location>
        <begin position="1"/>
        <end position="122"/>
    </location>
</feature>
<accession>A0A5J5I602</accession>
<dbReference type="GO" id="GO:0006508">
    <property type="term" value="P:proteolysis"/>
    <property type="evidence" value="ECO:0007669"/>
    <property type="project" value="UniProtKB-KW"/>
</dbReference>
<evidence type="ECO:0000259" key="5">
    <source>
        <dbReference type="PROSITE" id="PS51935"/>
    </source>
</evidence>
<protein>
    <submittedName>
        <fullName evidence="7">Peptidoglycan endopeptidase</fullName>
    </submittedName>
</protein>
<dbReference type="Gene3D" id="3.90.1720.10">
    <property type="entry name" value="endopeptidase domain like (from Nostoc punctiforme)"/>
    <property type="match status" value="1"/>
</dbReference>
<dbReference type="RefSeq" id="WP_150425438.1">
    <property type="nucleotide sequence ID" value="NZ_VYQA01000005.1"/>
</dbReference>
<evidence type="ECO:0000313" key="8">
    <source>
        <dbReference type="Proteomes" id="UP000325933"/>
    </source>
</evidence>
<dbReference type="AlphaFoldDB" id="A0A5J5I602"/>
<dbReference type="InterPro" id="IPR038765">
    <property type="entry name" value="Papain-like_cys_pep_sf"/>
</dbReference>
<sequence>MNSVVERARAMIGVPFRLHGRSEAGLDCVGLAAVALGREAPCAYGLRSGDVPRAEGWLRAAGLRLVDVARPGDLALVRPGPLQLHLMIGTEAGFVHAHAGLGRVVEMPGVSPWPVIGWWRAE</sequence>